<dbReference type="Gene3D" id="3.75.10.10">
    <property type="entry name" value="L-arginine/glycine Amidinotransferase, Chain A"/>
    <property type="match status" value="1"/>
</dbReference>
<name>A0A820X4T4_9BILA</name>
<keyword evidence="5" id="KW-0472">Membrane</keyword>
<gene>
    <name evidence="6" type="ORF">QYT958_LOCUS6749</name>
</gene>
<dbReference type="InterPro" id="IPR033195">
    <property type="entry name" value="AmidinoTrfase"/>
</dbReference>
<dbReference type="Proteomes" id="UP000663848">
    <property type="component" value="Unassembled WGS sequence"/>
</dbReference>
<feature type="active site" description="Amidino-cysteine intermediate" evidence="4">
    <location>
        <position position="279"/>
    </location>
</feature>
<dbReference type="AlphaFoldDB" id="A0A820X4T4"/>
<comment type="subunit">
    <text evidence="5">Homodimer.</text>
</comment>
<keyword evidence="5" id="KW-0999">Mitochondrion inner membrane</keyword>
<sequence length="324" mass="36425">MASSTIVNSWTEWGSLELICVGTAHGMCYPDETPAFPSVAGPPNLSPYLQSVVGPRPRRRIQEAQAQLDHLVDLLRAESITVACSIDDIRNEDIGEVLTRKQTSITGSSYTTDEIAFDAADIIRMGKDIFYKKSATANNQGLSWLRRTFPHLRFHMMHFPTSLDCHLDTSLVPLRPPTSGSPGIVLINQNRPPLVNEIKLFTDNDWRPVWGPLPATNSLPPFAMCSSNINLNLLSLNDHCVIIEECEVPLYRLLHDELGFDVITCPFRVLNEFGGSIHCVTWDIRRQGSCIDYFPNQNYEAECQLDLESYSDQVVLVQDTEKKF</sequence>
<comment type="similarity">
    <text evidence="2 5">Belongs to the amidinotransferase family.</text>
</comment>
<evidence type="ECO:0000313" key="7">
    <source>
        <dbReference type="Proteomes" id="UP000663848"/>
    </source>
</evidence>
<reference evidence="6" key="1">
    <citation type="submission" date="2021-02" db="EMBL/GenBank/DDBJ databases">
        <authorList>
            <person name="Nowell W R."/>
        </authorList>
    </citation>
    <scope>NUCLEOTIDE SEQUENCE</scope>
</reference>
<feature type="active site" evidence="4">
    <location>
        <position position="118"/>
    </location>
</feature>
<dbReference type="SUPFAM" id="SSF55909">
    <property type="entry name" value="Pentein"/>
    <property type="match status" value="1"/>
</dbReference>
<dbReference type="UniPathway" id="UPA00104">
    <property type="reaction ID" value="UER00579"/>
</dbReference>
<feature type="active site" evidence="4">
    <location>
        <position position="166"/>
    </location>
</feature>
<dbReference type="EC" id="2.1.4.1" evidence="5"/>
<dbReference type="PANTHER" id="PTHR10488:SF1">
    <property type="entry name" value="GLYCINE AMIDINOTRANSFERASE, MITOCHONDRIAL"/>
    <property type="match status" value="1"/>
</dbReference>
<dbReference type="GO" id="GO:0015068">
    <property type="term" value="F:glycine amidinotransferase activity"/>
    <property type="evidence" value="ECO:0007669"/>
    <property type="project" value="UniProtKB-UniRule"/>
</dbReference>
<evidence type="ECO:0000256" key="1">
    <source>
        <dbReference type="ARBA" id="ARBA00004858"/>
    </source>
</evidence>
<comment type="catalytic activity">
    <reaction evidence="5">
        <text>L-arginine + glycine = guanidinoacetate + L-ornithine</text>
        <dbReference type="Rhea" id="RHEA:13201"/>
        <dbReference type="ChEBI" id="CHEBI:32682"/>
        <dbReference type="ChEBI" id="CHEBI:46911"/>
        <dbReference type="ChEBI" id="CHEBI:57305"/>
        <dbReference type="ChEBI" id="CHEBI:57742"/>
        <dbReference type="EC" id="2.1.4.1"/>
    </reaction>
</comment>
<comment type="caution">
    <text evidence="6">The sequence shown here is derived from an EMBL/GenBank/DDBJ whole genome shotgun (WGS) entry which is preliminary data.</text>
</comment>
<comment type="function">
    <text evidence="5">Catalyzes the biosynthesis of guanidinoacetate, the immediate precursor of creatine. Creatine plays a vital role in energy metabolism in muscle tissues. May play a role in embryonic and central nervous system development.</text>
</comment>
<dbReference type="GO" id="GO:0006601">
    <property type="term" value="P:creatine biosynthetic process"/>
    <property type="evidence" value="ECO:0007669"/>
    <property type="project" value="UniProtKB-UniRule"/>
</dbReference>
<dbReference type="EMBL" id="CAJOBR010000614">
    <property type="protein sequence ID" value="CAF4528955.1"/>
    <property type="molecule type" value="Genomic_DNA"/>
</dbReference>
<keyword evidence="5" id="KW-0496">Mitochondrion</keyword>
<evidence type="ECO:0000256" key="5">
    <source>
        <dbReference type="RuleBase" id="RU367092"/>
    </source>
</evidence>
<dbReference type="PANTHER" id="PTHR10488">
    <property type="entry name" value="GLYCINE AMIDINOTRANSFERASE, MITOCHONDRIAL"/>
    <property type="match status" value="1"/>
</dbReference>
<proteinExistence type="inferred from homology"/>
<accession>A0A820X4T4</accession>
<keyword evidence="3 5" id="KW-0808">Transferase</keyword>
<evidence type="ECO:0000313" key="6">
    <source>
        <dbReference type="EMBL" id="CAF4528955.1"/>
    </source>
</evidence>
<evidence type="ECO:0000256" key="4">
    <source>
        <dbReference type="PIRSR" id="PIRSR633195-1"/>
    </source>
</evidence>
<evidence type="ECO:0000256" key="3">
    <source>
        <dbReference type="ARBA" id="ARBA00022679"/>
    </source>
</evidence>
<comment type="pathway">
    <text evidence="1 5">Amine and polyamine biosynthesis; creatine biosynthesis; creatine from L-arginine and glycine: step 1/2.</text>
</comment>
<dbReference type="GO" id="GO:0005743">
    <property type="term" value="C:mitochondrial inner membrane"/>
    <property type="evidence" value="ECO:0007669"/>
    <property type="project" value="UniProtKB-SubCell"/>
</dbReference>
<protein>
    <recommendedName>
        <fullName evidence="5">Glycine amidinotransferase</fullName>
        <ecNumber evidence="5">2.1.4.1</ecNumber>
    </recommendedName>
    <alternativeName>
        <fullName evidence="5">L-arginine:glycine amidinotransferase</fullName>
    </alternativeName>
</protein>
<organism evidence="6 7">
    <name type="scientific">Rotaria socialis</name>
    <dbReference type="NCBI Taxonomy" id="392032"/>
    <lineage>
        <taxon>Eukaryota</taxon>
        <taxon>Metazoa</taxon>
        <taxon>Spiralia</taxon>
        <taxon>Gnathifera</taxon>
        <taxon>Rotifera</taxon>
        <taxon>Eurotatoria</taxon>
        <taxon>Bdelloidea</taxon>
        <taxon>Philodinida</taxon>
        <taxon>Philodinidae</taxon>
        <taxon>Rotaria</taxon>
    </lineage>
</organism>
<comment type="subcellular location">
    <subcellularLocation>
        <location evidence="5">Mitochondrion inner membrane</location>
    </subcellularLocation>
</comment>
<evidence type="ECO:0000256" key="2">
    <source>
        <dbReference type="ARBA" id="ARBA00006943"/>
    </source>
</evidence>